<dbReference type="InterPro" id="IPR010712">
    <property type="entry name" value="Arsenical-R_ArsD"/>
</dbReference>
<evidence type="ECO:0000313" key="2">
    <source>
        <dbReference type="Proteomes" id="UP000008152"/>
    </source>
</evidence>
<sequence>MKEIRIYDPSMCCSSGVCGTDLDQNLVNFSADFSFLQDNKADIQRFNLAQEPMAFVESEAVAAFLEIVGEEGLPITLIDGNVALTHRYPTREELLAWAQISIQEPKITKITSCCASSGCC</sequence>
<dbReference type="Proteomes" id="UP000008152">
    <property type="component" value="Chromosome I"/>
</dbReference>
<accession>A7MZQ0</accession>
<organism evidence="1 2">
    <name type="scientific">Vibrio campbellii (strain ATCC BAA-1116)</name>
    <dbReference type="NCBI Taxonomy" id="2902295"/>
    <lineage>
        <taxon>Bacteria</taxon>
        <taxon>Pseudomonadati</taxon>
        <taxon>Pseudomonadota</taxon>
        <taxon>Gammaproteobacteria</taxon>
        <taxon>Vibrionales</taxon>
        <taxon>Vibrionaceae</taxon>
        <taxon>Vibrio</taxon>
    </lineage>
</organism>
<dbReference type="KEGG" id="vha:VIBHAR_01494"/>
<dbReference type="RefSeq" id="WP_012127364.1">
    <property type="nucleotide sequence ID" value="NC_009783.1"/>
</dbReference>
<evidence type="ECO:0000313" key="1">
    <source>
        <dbReference type="EMBL" id="ABU70464.1"/>
    </source>
</evidence>
<dbReference type="GO" id="GO:0046685">
    <property type="term" value="P:response to arsenic-containing substance"/>
    <property type="evidence" value="ECO:0007669"/>
    <property type="project" value="InterPro"/>
</dbReference>
<dbReference type="Pfam" id="PF06953">
    <property type="entry name" value="ArsD"/>
    <property type="match status" value="1"/>
</dbReference>
<dbReference type="PATRIC" id="fig|338187.25.peg.1163"/>
<proteinExistence type="predicted"/>
<dbReference type="Gene3D" id="3.40.30.10">
    <property type="entry name" value="Glutaredoxin"/>
    <property type="match status" value="1"/>
</dbReference>
<dbReference type="GO" id="GO:0045892">
    <property type="term" value="P:negative regulation of DNA-templated transcription"/>
    <property type="evidence" value="ECO:0007669"/>
    <property type="project" value="InterPro"/>
</dbReference>
<name>A7MZQ0_VIBC1</name>
<dbReference type="AlphaFoldDB" id="A7MZQ0"/>
<dbReference type="NCBIfam" id="NF033727">
    <property type="entry name" value="chaperon_ArsD"/>
    <property type="match status" value="1"/>
</dbReference>
<reference evidence="1 2" key="1">
    <citation type="submission" date="2007-08" db="EMBL/GenBank/DDBJ databases">
        <authorList>
            <consortium name="The Vibrio harveyi Genome Sequencing Project"/>
            <person name="Bassler B."/>
            <person name="Clifton S.W."/>
            <person name="Fulton L."/>
            <person name="Delehaunty K."/>
            <person name="Fronick C."/>
            <person name="Harrison M."/>
            <person name="Markivic C."/>
            <person name="Fulton R."/>
            <person name="Tin-Wollam A.-M."/>
            <person name="Shah N."/>
            <person name="Pepin K."/>
            <person name="Nash W."/>
            <person name="Thiruvilangam P."/>
            <person name="Bhonagiri V."/>
            <person name="Waters C."/>
            <person name="Tu K.C."/>
            <person name="Irgon J."/>
            <person name="Wilson R.K."/>
        </authorList>
    </citation>
    <scope>NUCLEOTIDE SEQUENCE [LARGE SCALE GENOMIC DNA]</scope>
    <source>
        <strain evidence="2">ATCC BAA-1116 / BB120</strain>
    </source>
</reference>
<protein>
    <recommendedName>
        <fullName evidence="3">Arsenical resistance operon transcriptional repressor ArsD</fullName>
    </recommendedName>
</protein>
<gene>
    <name evidence="1" type="ordered locus">VIBHAR_01494</name>
</gene>
<dbReference type="EMBL" id="CP000789">
    <property type="protein sequence ID" value="ABU70464.1"/>
    <property type="molecule type" value="Genomic_DNA"/>
</dbReference>
<dbReference type="GO" id="GO:0003677">
    <property type="term" value="F:DNA binding"/>
    <property type="evidence" value="ECO:0007669"/>
    <property type="project" value="InterPro"/>
</dbReference>
<evidence type="ECO:0008006" key="3">
    <source>
        <dbReference type="Google" id="ProtNLM"/>
    </source>
</evidence>